<dbReference type="GO" id="GO:0046872">
    <property type="term" value="F:metal ion binding"/>
    <property type="evidence" value="ECO:0007669"/>
    <property type="project" value="InterPro"/>
</dbReference>
<dbReference type="AlphaFoldDB" id="A0A3B0YWF1"/>
<dbReference type="GO" id="GO:0005829">
    <property type="term" value="C:cytosol"/>
    <property type="evidence" value="ECO:0007669"/>
    <property type="project" value="TreeGrafter"/>
</dbReference>
<dbReference type="Gene3D" id="3.40.50.20">
    <property type="match status" value="1"/>
</dbReference>
<accession>A0A3B0YWF1</accession>
<dbReference type="FunFam" id="3.40.50.20:FF:000016">
    <property type="entry name" value="N5-carboxyaminoimidazole ribonucleotide synthase"/>
    <property type="match status" value="1"/>
</dbReference>
<comment type="pathway">
    <text evidence="5">Purine metabolism.</text>
</comment>
<feature type="domain" description="ATP-grasp" evidence="6">
    <location>
        <begin position="108"/>
        <end position="294"/>
    </location>
</feature>
<dbReference type="SUPFAM" id="SSF52440">
    <property type="entry name" value="PreATP-grasp domain"/>
    <property type="match status" value="1"/>
</dbReference>
<dbReference type="InterPro" id="IPR054350">
    <property type="entry name" value="PurT/PurK_preATP-grasp"/>
</dbReference>
<dbReference type="NCBIfam" id="NF004679">
    <property type="entry name" value="PRK06019.1-5"/>
    <property type="match status" value="1"/>
</dbReference>
<evidence type="ECO:0000256" key="3">
    <source>
        <dbReference type="ARBA" id="ARBA00022755"/>
    </source>
</evidence>
<dbReference type="Pfam" id="PF17769">
    <property type="entry name" value="PurK_C"/>
    <property type="match status" value="1"/>
</dbReference>
<name>A0A3B0YWF1_9ZZZZ</name>
<dbReference type="PANTHER" id="PTHR11609">
    <property type="entry name" value="PURINE BIOSYNTHESIS PROTEIN 6/7, PUR6/7"/>
    <property type="match status" value="1"/>
</dbReference>
<dbReference type="GO" id="GO:0005524">
    <property type="term" value="F:ATP binding"/>
    <property type="evidence" value="ECO:0007669"/>
    <property type="project" value="UniProtKB-KW"/>
</dbReference>
<dbReference type="NCBIfam" id="NF004675">
    <property type="entry name" value="PRK06019.1-1"/>
    <property type="match status" value="1"/>
</dbReference>
<dbReference type="FunFam" id="3.30.470.20:FF:000029">
    <property type="entry name" value="N5-carboxyaminoimidazole ribonucleotide synthase"/>
    <property type="match status" value="1"/>
</dbReference>
<dbReference type="EMBL" id="UOFN01000004">
    <property type="protein sequence ID" value="VAW72716.1"/>
    <property type="molecule type" value="Genomic_DNA"/>
</dbReference>
<dbReference type="Pfam" id="PF02222">
    <property type="entry name" value="ATP-grasp"/>
    <property type="match status" value="1"/>
</dbReference>
<dbReference type="Gene3D" id="3.30.1490.20">
    <property type="entry name" value="ATP-grasp fold, A domain"/>
    <property type="match status" value="1"/>
</dbReference>
<dbReference type="NCBIfam" id="TIGR01161">
    <property type="entry name" value="purK"/>
    <property type="match status" value="1"/>
</dbReference>
<dbReference type="GO" id="GO:0006189">
    <property type="term" value="P:'de novo' IMP biosynthetic process"/>
    <property type="evidence" value="ECO:0007669"/>
    <property type="project" value="InterPro"/>
</dbReference>
<dbReference type="SUPFAM" id="SSF51246">
    <property type="entry name" value="Rudiment single hybrid motif"/>
    <property type="match status" value="1"/>
</dbReference>
<proteinExistence type="inferred from homology"/>
<dbReference type="EC" id="6.3.4.18" evidence="7"/>
<dbReference type="NCBIfam" id="NF004677">
    <property type="entry name" value="PRK06019.1-3"/>
    <property type="match status" value="1"/>
</dbReference>
<keyword evidence="2" id="KW-0547">Nucleotide-binding</keyword>
<keyword evidence="3" id="KW-0658">Purine biosynthesis</keyword>
<sequence length="381" mass="41254">MILPGATLGVLGGGQLGRMFTLAAHSMGYKVWVLDPDPNSPTGRMADRHLQAAYDDTDSLEEMAAGCEAITTEFENVPAETLEFLESRVPVRPGSKAVAIARDRIREKTFIQELGLATAPFFAINSVADLEPACAALTMPALLKTAQLGYDGKGQIGIDNLEQAKLAFADLNETPCILEECVQLDLELSVVLVRSTDGHTAVYPVGENMHINGILDTTRVPARVADDIADKACDMALQLANAMDYCGVLATEFFITDDGQLLINEMAPRPHNSGHYTIDACLTSQFEQQVRALCGMLPGSTQLLSPAVMVNVLGDLWDKGTPRWQYLFAESHTSLHLYGKENALPGRKMGHYTCLAEDAGQAMRTAERVRTSIDPAAPDED</sequence>
<keyword evidence="1 7" id="KW-0436">Ligase</keyword>
<keyword evidence="4" id="KW-0067">ATP-binding</keyword>
<dbReference type="InterPro" id="IPR003135">
    <property type="entry name" value="ATP-grasp_carboxylate-amine"/>
</dbReference>
<dbReference type="InterPro" id="IPR011054">
    <property type="entry name" value="Rudment_hybrid_motif"/>
</dbReference>
<dbReference type="PANTHER" id="PTHR11609:SF5">
    <property type="entry name" value="PHOSPHORIBOSYLAMINOIMIDAZOLE CARBOXYLASE"/>
    <property type="match status" value="1"/>
</dbReference>
<dbReference type="HAMAP" id="MF_01928">
    <property type="entry name" value="PurK"/>
    <property type="match status" value="1"/>
</dbReference>
<reference evidence="7" key="1">
    <citation type="submission" date="2018-06" db="EMBL/GenBank/DDBJ databases">
        <authorList>
            <person name="Zhirakovskaya E."/>
        </authorList>
    </citation>
    <scope>NUCLEOTIDE SEQUENCE</scope>
</reference>
<dbReference type="InterPro" id="IPR005875">
    <property type="entry name" value="PurK"/>
</dbReference>
<protein>
    <submittedName>
        <fullName evidence="7">N5-carboxyaminoimidazole ribonucleotide synthase</fullName>
        <ecNumber evidence="7">6.3.4.18</ecNumber>
    </submittedName>
</protein>
<dbReference type="InterPro" id="IPR011761">
    <property type="entry name" value="ATP-grasp"/>
</dbReference>
<dbReference type="GO" id="GO:0034028">
    <property type="term" value="F:5-(carboxyamino)imidazole ribonucleotide synthase activity"/>
    <property type="evidence" value="ECO:0007669"/>
    <property type="project" value="UniProtKB-EC"/>
</dbReference>
<gene>
    <name evidence="7" type="ORF">MNBD_GAMMA15-1877</name>
</gene>
<dbReference type="InterPro" id="IPR016185">
    <property type="entry name" value="PreATP-grasp_dom_sf"/>
</dbReference>
<dbReference type="NCBIfam" id="NF004676">
    <property type="entry name" value="PRK06019.1-2"/>
    <property type="match status" value="1"/>
</dbReference>
<evidence type="ECO:0000259" key="6">
    <source>
        <dbReference type="PROSITE" id="PS50975"/>
    </source>
</evidence>
<dbReference type="InterPro" id="IPR013815">
    <property type="entry name" value="ATP_grasp_subdomain_1"/>
</dbReference>
<evidence type="ECO:0000256" key="1">
    <source>
        <dbReference type="ARBA" id="ARBA00022598"/>
    </source>
</evidence>
<evidence type="ECO:0000256" key="4">
    <source>
        <dbReference type="ARBA" id="ARBA00022840"/>
    </source>
</evidence>
<dbReference type="Pfam" id="PF22660">
    <property type="entry name" value="RS_preATP-grasp-like"/>
    <property type="match status" value="1"/>
</dbReference>
<dbReference type="GO" id="GO:0004638">
    <property type="term" value="F:phosphoribosylaminoimidazole carboxylase activity"/>
    <property type="evidence" value="ECO:0007669"/>
    <property type="project" value="InterPro"/>
</dbReference>
<evidence type="ECO:0000256" key="2">
    <source>
        <dbReference type="ARBA" id="ARBA00022741"/>
    </source>
</evidence>
<evidence type="ECO:0000256" key="5">
    <source>
        <dbReference type="ARBA" id="ARBA00025704"/>
    </source>
</evidence>
<dbReference type="Gene3D" id="3.30.470.20">
    <property type="entry name" value="ATP-grasp fold, B domain"/>
    <property type="match status" value="1"/>
</dbReference>
<dbReference type="SUPFAM" id="SSF56059">
    <property type="entry name" value="Glutathione synthetase ATP-binding domain-like"/>
    <property type="match status" value="1"/>
</dbReference>
<organism evidence="7">
    <name type="scientific">hydrothermal vent metagenome</name>
    <dbReference type="NCBI Taxonomy" id="652676"/>
    <lineage>
        <taxon>unclassified sequences</taxon>
        <taxon>metagenomes</taxon>
        <taxon>ecological metagenomes</taxon>
    </lineage>
</organism>
<evidence type="ECO:0000313" key="7">
    <source>
        <dbReference type="EMBL" id="VAW72716.1"/>
    </source>
</evidence>
<dbReference type="PROSITE" id="PS50975">
    <property type="entry name" value="ATP_GRASP"/>
    <property type="match status" value="1"/>
</dbReference>
<dbReference type="InterPro" id="IPR040686">
    <property type="entry name" value="PurK_C"/>
</dbReference>
<dbReference type="FunFam" id="3.30.1490.20:FF:000015">
    <property type="entry name" value="N5-carboxyaminoimidazole ribonucleotide synthase"/>
    <property type="match status" value="1"/>
</dbReference>